<dbReference type="CDD" id="cd05233">
    <property type="entry name" value="SDR_c"/>
    <property type="match status" value="1"/>
</dbReference>
<dbReference type="FunFam" id="3.40.50.720:FF:000084">
    <property type="entry name" value="Short-chain dehydrogenase reductase"/>
    <property type="match status" value="1"/>
</dbReference>
<gene>
    <name evidence="4" type="ORF">EW145_g2947</name>
</gene>
<sequence>MSSSKLSIATAAANDAYQKTLARIERIKSHLKQSPRCGRLRDKVCIITGVGSLKGIGHASALLFAHEGAKHLYLLDFDGSNLPDLKQKITITYPDVEVTIVQGDAADEDAIANLCKQAFDEEGKLDVYFANAGVASASQLADLSGDAFMKIMKVNTLSVFLAIKHASAMMAIPNPSKGKPESGGSIIMTASVAGLRSGAGGIDYSASKAAVNSMAQTAAYQLNKSNIRVNSICPGLIETGMSEYTFSTARQRGTAYKIGQLNPLGRYGIPEEVAQLALFLASGEHFASPPCFS</sequence>
<proteinExistence type="inferred from homology"/>
<dbReference type="PANTHER" id="PTHR24321">
    <property type="entry name" value="DEHYDROGENASES, SHORT CHAIN"/>
    <property type="match status" value="1"/>
</dbReference>
<dbReference type="EMBL" id="SGPK01000114">
    <property type="protein sequence ID" value="THH08081.1"/>
    <property type="molecule type" value="Genomic_DNA"/>
</dbReference>
<dbReference type="Proteomes" id="UP000308199">
    <property type="component" value="Unassembled WGS sequence"/>
</dbReference>
<dbReference type="PROSITE" id="PS00061">
    <property type="entry name" value="ADH_SHORT"/>
    <property type="match status" value="1"/>
</dbReference>
<reference evidence="4 5" key="1">
    <citation type="submission" date="2019-02" db="EMBL/GenBank/DDBJ databases">
        <title>Genome sequencing of the rare red list fungi Phellinidium pouzarii.</title>
        <authorList>
            <person name="Buettner E."/>
            <person name="Kellner H."/>
        </authorList>
    </citation>
    <scope>NUCLEOTIDE SEQUENCE [LARGE SCALE GENOMIC DNA]</scope>
    <source>
        <strain evidence="4 5">DSM 108285</strain>
    </source>
</reference>
<dbReference type="InterPro" id="IPR002347">
    <property type="entry name" value="SDR_fam"/>
</dbReference>
<dbReference type="PRINTS" id="PR00080">
    <property type="entry name" value="SDRFAMILY"/>
</dbReference>
<evidence type="ECO:0008006" key="6">
    <source>
        <dbReference type="Google" id="ProtNLM"/>
    </source>
</evidence>
<dbReference type="InterPro" id="IPR036291">
    <property type="entry name" value="NAD(P)-bd_dom_sf"/>
</dbReference>
<dbReference type="InterPro" id="IPR020904">
    <property type="entry name" value="Sc_DH/Rdtase_CS"/>
</dbReference>
<keyword evidence="5" id="KW-1185">Reference proteome</keyword>
<accession>A0A4S4LAH8</accession>
<name>A0A4S4LAH8_9AGAM</name>
<dbReference type="Pfam" id="PF13561">
    <property type="entry name" value="adh_short_C2"/>
    <property type="match status" value="1"/>
</dbReference>
<dbReference type="Gene3D" id="3.40.50.720">
    <property type="entry name" value="NAD(P)-binding Rossmann-like Domain"/>
    <property type="match status" value="1"/>
</dbReference>
<organism evidence="4 5">
    <name type="scientific">Phellinidium pouzarii</name>
    <dbReference type="NCBI Taxonomy" id="167371"/>
    <lineage>
        <taxon>Eukaryota</taxon>
        <taxon>Fungi</taxon>
        <taxon>Dikarya</taxon>
        <taxon>Basidiomycota</taxon>
        <taxon>Agaricomycotina</taxon>
        <taxon>Agaricomycetes</taxon>
        <taxon>Hymenochaetales</taxon>
        <taxon>Hymenochaetaceae</taxon>
        <taxon>Phellinidium</taxon>
    </lineage>
</organism>
<dbReference type="SUPFAM" id="SSF51735">
    <property type="entry name" value="NAD(P)-binding Rossmann-fold domains"/>
    <property type="match status" value="1"/>
</dbReference>
<keyword evidence="2" id="KW-0521">NADP</keyword>
<protein>
    <recommendedName>
        <fullName evidence="6">NAD(P)-binding protein</fullName>
    </recommendedName>
</protein>
<keyword evidence="3" id="KW-0560">Oxidoreductase</keyword>
<comment type="caution">
    <text evidence="4">The sequence shown here is derived from an EMBL/GenBank/DDBJ whole genome shotgun (WGS) entry which is preliminary data.</text>
</comment>
<comment type="similarity">
    <text evidence="1">Belongs to the short-chain dehydrogenases/reductases (SDR) family.</text>
</comment>
<evidence type="ECO:0000313" key="4">
    <source>
        <dbReference type="EMBL" id="THH08081.1"/>
    </source>
</evidence>
<evidence type="ECO:0000256" key="2">
    <source>
        <dbReference type="ARBA" id="ARBA00022857"/>
    </source>
</evidence>
<dbReference type="PRINTS" id="PR00081">
    <property type="entry name" value="GDHRDH"/>
</dbReference>
<dbReference type="PANTHER" id="PTHR24321:SF8">
    <property type="entry name" value="ESTRADIOL 17-BETA-DEHYDROGENASE 8-RELATED"/>
    <property type="match status" value="1"/>
</dbReference>
<dbReference type="GO" id="GO:0016491">
    <property type="term" value="F:oxidoreductase activity"/>
    <property type="evidence" value="ECO:0007669"/>
    <property type="project" value="UniProtKB-KW"/>
</dbReference>
<evidence type="ECO:0000313" key="5">
    <source>
        <dbReference type="Proteomes" id="UP000308199"/>
    </source>
</evidence>
<evidence type="ECO:0000256" key="1">
    <source>
        <dbReference type="ARBA" id="ARBA00006484"/>
    </source>
</evidence>
<dbReference type="OrthoDB" id="4131217at2759"/>
<dbReference type="AlphaFoldDB" id="A0A4S4LAH8"/>
<evidence type="ECO:0000256" key="3">
    <source>
        <dbReference type="ARBA" id="ARBA00023002"/>
    </source>
</evidence>